<dbReference type="EMBL" id="JAJAQI010000038">
    <property type="protein sequence ID" value="MCB4824176.1"/>
    <property type="molecule type" value="Genomic_DNA"/>
</dbReference>
<dbReference type="AlphaFoldDB" id="A0A9X1IHA7"/>
<evidence type="ECO:0000313" key="3">
    <source>
        <dbReference type="Proteomes" id="UP001139311"/>
    </source>
</evidence>
<keyword evidence="3" id="KW-1185">Reference proteome</keyword>
<dbReference type="RefSeq" id="WP_207803025.1">
    <property type="nucleotide sequence ID" value="NZ_JAJAQI010000038.1"/>
</dbReference>
<accession>A0A9X1IHA7</accession>
<feature type="compositionally biased region" description="Pro residues" evidence="1">
    <location>
        <begin position="92"/>
        <end position="115"/>
    </location>
</feature>
<organism evidence="2 3">
    <name type="scientific">Roseicella aerolata</name>
    <dbReference type="NCBI Taxonomy" id="2883479"/>
    <lineage>
        <taxon>Bacteria</taxon>
        <taxon>Pseudomonadati</taxon>
        <taxon>Pseudomonadota</taxon>
        <taxon>Alphaproteobacteria</taxon>
        <taxon>Acetobacterales</taxon>
        <taxon>Roseomonadaceae</taxon>
        <taxon>Roseicella</taxon>
    </lineage>
</organism>
<dbReference type="Proteomes" id="UP001139311">
    <property type="component" value="Unassembled WGS sequence"/>
</dbReference>
<name>A0A9X1IHA7_9PROT</name>
<comment type="caution">
    <text evidence="2">The sequence shown here is derived from an EMBL/GenBank/DDBJ whole genome shotgun (WGS) entry which is preliminary data.</text>
</comment>
<protein>
    <submittedName>
        <fullName evidence="2">Uncharacterized protein</fullName>
    </submittedName>
</protein>
<sequence>MKPDAELRRIAKVARGGSGRSPLYRWLRARHDAFAELVEENRPNWRALAEGFAGLGLTGADGRPLTAPTVRRTWWSVRRDVAAARARRAKPPHPPAAVPAPPPTATRAPPPPAPTAAPTSPASDGADALARLRAEIDERSGRKRHG</sequence>
<evidence type="ECO:0000313" key="2">
    <source>
        <dbReference type="EMBL" id="MCB4824176.1"/>
    </source>
</evidence>
<proteinExistence type="predicted"/>
<feature type="region of interest" description="Disordered" evidence="1">
    <location>
        <begin position="82"/>
        <end position="129"/>
    </location>
</feature>
<reference evidence="2" key="1">
    <citation type="submission" date="2021-10" db="EMBL/GenBank/DDBJ databases">
        <title>Roseicella aerolatum sp. nov., isolated from aerosols of e-waste dismantling site.</title>
        <authorList>
            <person name="Qin T."/>
        </authorList>
    </citation>
    <scope>NUCLEOTIDE SEQUENCE</scope>
    <source>
        <strain evidence="2">GB24</strain>
    </source>
</reference>
<gene>
    <name evidence="2" type="ORF">LHA35_20815</name>
</gene>
<evidence type="ECO:0000256" key="1">
    <source>
        <dbReference type="SAM" id="MobiDB-lite"/>
    </source>
</evidence>